<dbReference type="GO" id="GO:0050567">
    <property type="term" value="F:glutaminyl-tRNA synthase (glutamine-hydrolyzing) activity"/>
    <property type="evidence" value="ECO:0007669"/>
    <property type="project" value="UniProtKB-UniRule"/>
</dbReference>
<keyword evidence="1" id="KW-0934">Plastid</keyword>
<dbReference type="InterPro" id="IPR003837">
    <property type="entry name" value="GatC"/>
</dbReference>
<dbReference type="Proteomes" id="UP000230069">
    <property type="component" value="Unassembled WGS sequence"/>
</dbReference>
<dbReference type="AlphaFoldDB" id="A0A2G5E9R2"/>
<dbReference type="SUPFAM" id="SSF141000">
    <property type="entry name" value="Glu-tRNAGln amidotransferase C subunit"/>
    <property type="match status" value="1"/>
</dbReference>
<evidence type="ECO:0000256" key="1">
    <source>
        <dbReference type="HAMAP-Rule" id="MF_03149"/>
    </source>
</evidence>
<dbReference type="GO" id="GO:0009507">
    <property type="term" value="C:chloroplast"/>
    <property type="evidence" value="ECO:0007669"/>
    <property type="project" value="UniProtKB-SubCell"/>
</dbReference>
<dbReference type="EMBL" id="KZ305027">
    <property type="protein sequence ID" value="PIA52470.1"/>
    <property type="molecule type" value="Genomic_DNA"/>
</dbReference>
<name>A0A2G5E9R2_AQUCA</name>
<dbReference type="FunCoup" id="A0A2G5E9R2">
    <property type="interactions" value="632"/>
</dbReference>
<dbReference type="HAMAP" id="MF_00122">
    <property type="entry name" value="GatC"/>
    <property type="match status" value="1"/>
</dbReference>
<keyword evidence="1" id="KW-0648">Protein biosynthesis</keyword>
<dbReference type="InParanoid" id="A0A2G5E9R2"/>
<keyword evidence="3" id="KW-1185">Reference proteome</keyword>
<gene>
    <name evidence="1" type="primary">GATC</name>
    <name evidence="2" type="ORF">AQUCO_01000387v1</name>
</gene>
<dbReference type="GO" id="GO:0006450">
    <property type="term" value="P:regulation of translational fidelity"/>
    <property type="evidence" value="ECO:0007669"/>
    <property type="project" value="InterPro"/>
</dbReference>
<dbReference type="GO" id="GO:0030956">
    <property type="term" value="C:glutamyl-tRNA(Gln) amidotransferase complex"/>
    <property type="evidence" value="ECO:0007669"/>
    <property type="project" value="UniProtKB-UniRule"/>
</dbReference>
<dbReference type="OrthoDB" id="2020502at2759"/>
<keyword evidence="1" id="KW-0067">ATP-binding</keyword>
<dbReference type="Pfam" id="PF02686">
    <property type="entry name" value="GatC"/>
    <property type="match status" value="1"/>
</dbReference>
<dbReference type="NCBIfam" id="TIGR00135">
    <property type="entry name" value="gatC"/>
    <property type="match status" value="1"/>
</dbReference>
<reference evidence="2 3" key="1">
    <citation type="submission" date="2017-09" db="EMBL/GenBank/DDBJ databases">
        <title>WGS assembly of Aquilegia coerulea Goldsmith.</title>
        <authorList>
            <person name="Hodges S."/>
            <person name="Kramer E."/>
            <person name="Nordborg M."/>
            <person name="Tomkins J."/>
            <person name="Borevitz J."/>
            <person name="Derieg N."/>
            <person name="Yan J."/>
            <person name="Mihaltcheva S."/>
            <person name="Hayes R.D."/>
            <person name="Rokhsar D."/>
        </authorList>
    </citation>
    <scope>NUCLEOTIDE SEQUENCE [LARGE SCALE GENOMIC DNA]</scope>
    <source>
        <strain evidence="3">cv. Goldsmith</strain>
    </source>
</reference>
<comment type="similarity">
    <text evidence="1">Belongs to the GatC family.</text>
</comment>
<keyword evidence="1" id="KW-0150">Chloroplast</keyword>
<comment type="subunit">
    <text evidence="1">Subunit of the heterotrimeric GatCAB amidotransferase (AdT) complex, composed of A, B and C subunits.</text>
</comment>
<sequence length="157" mass="17643">MAMAMMVSSVVSSIGKARVLLLPHLFLQQQQSMKKQIFTFQPLSSSSSRLRNFSNTALQSSVLPPPDVSRLAETARISLTEKEVEEFAPKIQQVIDWFGQLQAVDLESIEPALRADAEEDNLRENVPETFENREALIAAVPNYEDPYIIVPKVLNKE</sequence>
<keyword evidence="1" id="KW-0496">Mitochondrion</keyword>
<dbReference type="Gene3D" id="1.10.20.60">
    <property type="entry name" value="Glu-tRNAGln amidotransferase C subunit, N-terminal domain"/>
    <property type="match status" value="1"/>
</dbReference>
<dbReference type="EC" id="6.3.5.-" evidence="1"/>
<dbReference type="STRING" id="218851.A0A2G5E9R2"/>
<dbReference type="PANTHER" id="PTHR15004">
    <property type="entry name" value="GLUTAMYL-TRNA(GLN) AMIDOTRANSFERASE SUBUNIT C, MITOCHONDRIAL"/>
    <property type="match status" value="1"/>
</dbReference>
<comment type="subcellular location">
    <subcellularLocation>
        <location evidence="1">Mitochondrion</location>
    </subcellularLocation>
    <subcellularLocation>
        <location evidence="1">Plastid</location>
        <location evidence="1">Chloroplast</location>
    </subcellularLocation>
</comment>
<keyword evidence="1" id="KW-0436">Ligase</keyword>
<comment type="catalytic activity">
    <reaction evidence="1">
        <text>L-glutamyl-tRNA(Gln) + L-glutamine + ATP + H2O = L-glutaminyl-tRNA(Gln) + L-glutamate + ADP + phosphate + H(+)</text>
        <dbReference type="Rhea" id="RHEA:17521"/>
        <dbReference type="Rhea" id="RHEA-COMP:9681"/>
        <dbReference type="Rhea" id="RHEA-COMP:9684"/>
        <dbReference type="ChEBI" id="CHEBI:15377"/>
        <dbReference type="ChEBI" id="CHEBI:15378"/>
        <dbReference type="ChEBI" id="CHEBI:29985"/>
        <dbReference type="ChEBI" id="CHEBI:30616"/>
        <dbReference type="ChEBI" id="CHEBI:43474"/>
        <dbReference type="ChEBI" id="CHEBI:58359"/>
        <dbReference type="ChEBI" id="CHEBI:78520"/>
        <dbReference type="ChEBI" id="CHEBI:78521"/>
        <dbReference type="ChEBI" id="CHEBI:456216"/>
    </reaction>
</comment>
<evidence type="ECO:0000313" key="2">
    <source>
        <dbReference type="EMBL" id="PIA52470.1"/>
    </source>
</evidence>
<dbReference type="GO" id="GO:0005524">
    <property type="term" value="F:ATP binding"/>
    <property type="evidence" value="ECO:0007669"/>
    <property type="project" value="UniProtKB-KW"/>
</dbReference>
<dbReference type="GO" id="GO:0032543">
    <property type="term" value="P:mitochondrial translation"/>
    <property type="evidence" value="ECO:0007669"/>
    <property type="project" value="UniProtKB-UniRule"/>
</dbReference>
<proteinExistence type="inferred from homology"/>
<organism evidence="2 3">
    <name type="scientific">Aquilegia coerulea</name>
    <name type="common">Rocky mountain columbine</name>
    <dbReference type="NCBI Taxonomy" id="218851"/>
    <lineage>
        <taxon>Eukaryota</taxon>
        <taxon>Viridiplantae</taxon>
        <taxon>Streptophyta</taxon>
        <taxon>Embryophyta</taxon>
        <taxon>Tracheophyta</taxon>
        <taxon>Spermatophyta</taxon>
        <taxon>Magnoliopsida</taxon>
        <taxon>Ranunculales</taxon>
        <taxon>Ranunculaceae</taxon>
        <taxon>Thalictroideae</taxon>
        <taxon>Aquilegia</taxon>
    </lineage>
</organism>
<dbReference type="PANTHER" id="PTHR15004:SF0">
    <property type="entry name" value="GLUTAMYL-TRNA(GLN) AMIDOTRANSFERASE SUBUNIT C, MITOCHONDRIAL"/>
    <property type="match status" value="1"/>
</dbReference>
<dbReference type="InterPro" id="IPR036113">
    <property type="entry name" value="Asp/Glu-ADT_sf_sub_c"/>
</dbReference>
<evidence type="ECO:0000313" key="3">
    <source>
        <dbReference type="Proteomes" id="UP000230069"/>
    </source>
</evidence>
<dbReference type="GO" id="GO:0070681">
    <property type="term" value="P:glutaminyl-tRNAGln biosynthesis via transamidation"/>
    <property type="evidence" value="ECO:0007669"/>
    <property type="project" value="UniProtKB-UniRule"/>
</dbReference>
<keyword evidence="1" id="KW-0547">Nucleotide-binding</keyword>
<comment type="function">
    <text evidence="1">Allows the formation of correctly charged Gln-tRNA(Gln) through the transamidation of misacylated Glu-tRNA(Gln) in chloroplasts and mitochondria. The reaction takes place in the presence of glutamine and ATP through an activated gamma-phospho-Glu-tRNA(Gln).</text>
</comment>
<accession>A0A2G5E9R2</accession>
<dbReference type="GO" id="GO:0005739">
    <property type="term" value="C:mitochondrion"/>
    <property type="evidence" value="ECO:0007669"/>
    <property type="project" value="UniProtKB-SubCell"/>
</dbReference>
<protein>
    <recommendedName>
        <fullName evidence="1">Glutamyl-tRNA(Gln) amidotransferase subunit C, chloroplastic/mitochondrial</fullName>
        <shortName evidence="1">Glu-AdT subunit C</shortName>
        <ecNumber evidence="1">6.3.5.-</ecNumber>
    </recommendedName>
</protein>